<keyword evidence="4 6" id="KW-0175">Coiled coil</keyword>
<dbReference type="Gene3D" id="2.30.310.10">
    <property type="entry name" value="ibrinogen binding protein from staphylococcus aureus domain"/>
    <property type="match status" value="1"/>
</dbReference>
<dbReference type="InterPro" id="IPR051608">
    <property type="entry name" value="RQC_Subunit_NEMF"/>
</dbReference>
<evidence type="ECO:0000256" key="6">
    <source>
        <dbReference type="SAM" id="Coils"/>
    </source>
</evidence>
<evidence type="ECO:0000256" key="3">
    <source>
        <dbReference type="ARBA" id="ARBA00022490"/>
    </source>
</evidence>
<dbReference type="Pfam" id="PF11923">
    <property type="entry name" value="NFACT-C"/>
    <property type="match status" value="1"/>
</dbReference>
<dbReference type="FunCoup" id="A2DDJ3">
    <property type="interactions" value="561"/>
</dbReference>
<evidence type="ECO:0000256" key="1">
    <source>
        <dbReference type="ARBA" id="ARBA00004496"/>
    </source>
</evidence>
<dbReference type="PANTHER" id="PTHR15239:SF6">
    <property type="entry name" value="RIBOSOME QUALITY CONTROL COMPLEX SUBUNIT NEMF"/>
    <property type="match status" value="1"/>
</dbReference>
<dbReference type="InParanoid" id="A2DDJ3"/>
<evidence type="ECO:0000256" key="5">
    <source>
        <dbReference type="ARBA" id="ARBA00070414"/>
    </source>
</evidence>
<feature type="compositionally biased region" description="Basic and acidic residues" evidence="7">
    <location>
        <begin position="635"/>
        <end position="660"/>
    </location>
</feature>
<dbReference type="Pfam" id="PF05833">
    <property type="entry name" value="NFACT_N"/>
    <property type="match status" value="1"/>
</dbReference>
<organism evidence="10 11">
    <name type="scientific">Trichomonas vaginalis (strain ATCC PRA-98 / G3)</name>
    <dbReference type="NCBI Taxonomy" id="412133"/>
    <lineage>
        <taxon>Eukaryota</taxon>
        <taxon>Metamonada</taxon>
        <taxon>Parabasalia</taxon>
        <taxon>Trichomonadida</taxon>
        <taxon>Trichomonadidae</taxon>
        <taxon>Trichomonas</taxon>
    </lineage>
</organism>
<dbReference type="SMR" id="A2DDJ3"/>
<dbReference type="RefSeq" id="XP_001582355.1">
    <property type="nucleotide sequence ID" value="XM_001582305.1"/>
</dbReference>
<feature type="domain" description="NFACT protein C-terminal" evidence="9">
    <location>
        <begin position="766"/>
        <end position="847"/>
    </location>
</feature>
<evidence type="ECO:0000256" key="2">
    <source>
        <dbReference type="ARBA" id="ARBA00008318"/>
    </source>
</evidence>
<feature type="domain" description="NFACT RNA-binding" evidence="8">
    <location>
        <begin position="496"/>
        <end position="604"/>
    </location>
</feature>
<dbReference type="AlphaFoldDB" id="A2DDJ3"/>
<evidence type="ECO:0000313" key="11">
    <source>
        <dbReference type="Proteomes" id="UP000001542"/>
    </source>
</evidence>
<proteinExistence type="inferred from homology"/>
<reference evidence="10" key="2">
    <citation type="journal article" date="2007" name="Science">
        <title>Draft genome sequence of the sexually transmitted pathogen Trichomonas vaginalis.</title>
        <authorList>
            <person name="Carlton J.M."/>
            <person name="Hirt R.P."/>
            <person name="Silva J.C."/>
            <person name="Delcher A.L."/>
            <person name="Schatz M."/>
            <person name="Zhao Q."/>
            <person name="Wortman J.R."/>
            <person name="Bidwell S.L."/>
            <person name="Alsmark U.C.M."/>
            <person name="Besteiro S."/>
            <person name="Sicheritz-Ponten T."/>
            <person name="Noel C.J."/>
            <person name="Dacks J.B."/>
            <person name="Foster P.G."/>
            <person name="Simillion C."/>
            <person name="Van de Peer Y."/>
            <person name="Miranda-Saavedra D."/>
            <person name="Barton G.J."/>
            <person name="Westrop G.D."/>
            <person name="Mueller S."/>
            <person name="Dessi D."/>
            <person name="Fiori P.L."/>
            <person name="Ren Q."/>
            <person name="Paulsen I."/>
            <person name="Zhang H."/>
            <person name="Bastida-Corcuera F.D."/>
            <person name="Simoes-Barbosa A."/>
            <person name="Brown M.T."/>
            <person name="Hayes R.D."/>
            <person name="Mukherjee M."/>
            <person name="Okumura C.Y."/>
            <person name="Schneider R."/>
            <person name="Smith A.J."/>
            <person name="Vanacova S."/>
            <person name="Villalvazo M."/>
            <person name="Haas B.J."/>
            <person name="Pertea M."/>
            <person name="Feldblyum T.V."/>
            <person name="Utterback T.R."/>
            <person name="Shu C.L."/>
            <person name="Osoegawa K."/>
            <person name="de Jong P.J."/>
            <person name="Hrdy I."/>
            <person name="Horvathova L."/>
            <person name="Zubacova Z."/>
            <person name="Dolezal P."/>
            <person name="Malik S.B."/>
            <person name="Logsdon J.M. Jr."/>
            <person name="Henze K."/>
            <person name="Gupta A."/>
            <person name="Wang C.C."/>
            <person name="Dunne R.L."/>
            <person name="Upcroft J.A."/>
            <person name="Upcroft P."/>
            <person name="White O."/>
            <person name="Salzberg S.L."/>
            <person name="Tang P."/>
            <person name="Chiu C.-H."/>
            <person name="Lee Y.-S."/>
            <person name="Embley T.M."/>
            <person name="Coombs G.H."/>
            <person name="Mottram J.C."/>
            <person name="Tachezy J."/>
            <person name="Fraser-Liggett C.M."/>
            <person name="Johnson P.J."/>
        </authorList>
    </citation>
    <scope>NUCLEOTIDE SEQUENCE [LARGE SCALE GENOMIC DNA]</scope>
    <source>
        <strain evidence="10">G3</strain>
    </source>
</reference>
<feature type="compositionally biased region" description="Basic and acidic residues" evidence="7">
    <location>
        <begin position="680"/>
        <end position="696"/>
    </location>
</feature>
<dbReference type="Proteomes" id="UP000001542">
    <property type="component" value="Unassembled WGS sequence"/>
</dbReference>
<dbReference type="EMBL" id="DS113190">
    <property type="protein sequence ID" value="EAY21369.1"/>
    <property type="molecule type" value="Genomic_DNA"/>
</dbReference>
<evidence type="ECO:0000259" key="9">
    <source>
        <dbReference type="Pfam" id="PF11923"/>
    </source>
</evidence>
<dbReference type="STRING" id="5722.A2DDJ3"/>
<comment type="subcellular location">
    <subcellularLocation>
        <location evidence="1">Cytoplasm</location>
    </subcellularLocation>
</comment>
<feature type="region of interest" description="Disordered" evidence="7">
    <location>
        <begin position="635"/>
        <end position="710"/>
    </location>
</feature>
<dbReference type="VEuPathDB" id="TrichDB:TVAG_198060"/>
<reference evidence="10" key="1">
    <citation type="submission" date="2006-10" db="EMBL/GenBank/DDBJ databases">
        <authorList>
            <person name="Amadeo P."/>
            <person name="Zhao Q."/>
            <person name="Wortman J."/>
            <person name="Fraser-Liggett C."/>
            <person name="Carlton J."/>
        </authorList>
    </citation>
    <scope>NUCLEOTIDE SEQUENCE</scope>
    <source>
        <strain evidence="10">G3</strain>
    </source>
</reference>
<dbReference type="GO" id="GO:0072344">
    <property type="term" value="P:rescue of stalled ribosome"/>
    <property type="evidence" value="ECO:0000318"/>
    <property type="project" value="GO_Central"/>
</dbReference>
<protein>
    <recommendedName>
        <fullName evidence="5">Ribosome quality control complex subunit 2</fullName>
    </recommendedName>
</protein>
<dbReference type="InterPro" id="IPR008532">
    <property type="entry name" value="NFACT_RNA-bd"/>
</dbReference>
<gene>
    <name evidence="10" type="ORF">TVAG_198060</name>
</gene>
<dbReference type="GO" id="GO:1990116">
    <property type="term" value="P:ribosome-associated ubiquitin-dependent protein catabolic process"/>
    <property type="evidence" value="ECO:0000318"/>
    <property type="project" value="GO_Central"/>
</dbReference>
<comment type="similarity">
    <text evidence="2">Belongs to the NEMF family.</text>
</comment>
<evidence type="ECO:0000259" key="8">
    <source>
        <dbReference type="Pfam" id="PF05670"/>
    </source>
</evidence>
<accession>A2DDJ3</accession>
<dbReference type="VEuPathDB" id="TrichDB:TVAGG3_0998450"/>
<dbReference type="OrthoDB" id="207084at2759"/>
<feature type="region of interest" description="Disordered" evidence="7">
    <location>
        <begin position="853"/>
        <end position="875"/>
    </location>
</feature>
<dbReference type="eggNOG" id="KOG2030">
    <property type="taxonomic scope" value="Eukaryota"/>
</dbReference>
<evidence type="ECO:0000313" key="10">
    <source>
        <dbReference type="EMBL" id="EAY21369.1"/>
    </source>
</evidence>
<dbReference type="PANTHER" id="PTHR15239">
    <property type="entry name" value="NUCLEAR EXPORT MEDIATOR FACTOR NEMF"/>
    <property type="match status" value="1"/>
</dbReference>
<keyword evidence="3" id="KW-0963">Cytoplasm</keyword>
<dbReference type="InterPro" id="IPR021846">
    <property type="entry name" value="NFACT-C"/>
</dbReference>
<evidence type="ECO:0000256" key="4">
    <source>
        <dbReference type="ARBA" id="ARBA00023054"/>
    </source>
</evidence>
<dbReference type="Pfam" id="PF05670">
    <property type="entry name" value="NFACT-R_1"/>
    <property type="match status" value="1"/>
</dbReference>
<feature type="coiled-coil region" evidence="6">
    <location>
        <begin position="452"/>
        <end position="479"/>
    </location>
</feature>
<dbReference type="GO" id="GO:1990112">
    <property type="term" value="C:RQC complex"/>
    <property type="evidence" value="ECO:0000318"/>
    <property type="project" value="GO_Central"/>
</dbReference>
<feature type="compositionally biased region" description="Basic residues" evidence="7">
    <location>
        <begin position="865"/>
        <end position="875"/>
    </location>
</feature>
<dbReference type="GO" id="GO:0000049">
    <property type="term" value="F:tRNA binding"/>
    <property type="evidence" value="ECO:0000318"/>
    <property type="project" value="GO_Central"/>
</dbReference>
<feature type="region of interest" description="Disordered" evidence="7">
    <location>
        <begin position="235"/>
        <end position="264"/>
    </location>
</feature>
<dbReference type="GO" id="GO:0005737">
    <property type="term" value="C:cytoplasm"/>
    <property type="evidence" value="ECO:0007669"/>
    <property type="project" value="UniProtKB-SubCell"/>
</dbReference>
<feature type="compositionally biased region" description="Acidic residues" evidence="7">
    <location>
        <begin position="697"/>
        <end position="710"/>
    </location>
</feature>
<dbReference type="GO" id="GO:0043023">
    <property type="term" value="F:ribosomal large subunit binding"/>
    <property type="evidence" value="ECO:0000318"/>
    <property type="project" value="GO_Central"/>
</dbReference>
<keyword evidence="11" id="KW-1185">Reference proteome</keyword>
<name>A2DDJ3_TRIV3</name>
<dbReference type="FunFam" id="2.30.310.10:FF:000003">
    <property type="entry name" value="Zinc knuckle domain containing protein"/>
    <property type="match status" value="1"/>
</dbReference>
<sequence>MNYQFSSYEVKVEIDSLQELIGMRIGNIHQVDKDTLTMKFWKLGVSRILIVQNGVRFHITDFPREKPKVPPDFCCRLRKLLRFRRLNDIIQPLNDRAVYFCFGDLRLCFELFQGGNIILFQETDKIIQAVLKYHVISGKTIIGVNQPYNDDQFKPYTSPTDEQVHNYFKNNDNSNQKVRQGLNKVFPFTRPEFFISSLTVAGINPDGPFDKYEYHPEQVDIFIAEMRKMEAVLLSKPEPRPERPEPANPEDPENQEQFKYQQVPLPPKPKGYVYTKGKDKFLSPFPLAQYDPSQSQVFDTFDKACDEFWSVRELERAQKEHKENEAAPDKKVQSVKKNFDKKRKQFQDELDLLNRTGHLIQANATQIEQCRNVINSFIANRVRWDEIRMSIRAYQECGNELASMIDKVDFEKSGFYCLVNDEEGKTERIFIELKKTAYANASAYFDKRAVLVKKLEGANAKEEEVLKKVEKDAIAAKKKVTSTIQERRKTWWFERFHWFITTENYLVISGRDKVQNEVLVAHYLKKDDIYLHAEIHGAASVIIKNPTSKPVSPISLEQAAEFAVARSSAWKSNEPCNCFWVHADQVKKNLPGQPTAPKGTFYIVGEKNMMTMTMPQMGLGILFHVTEQHVADHANERKIRVDEDEKPESEIPKEEGETKPKLPPRVDSAEIEAALPFPQEKQEDIPAEPEKPKKPDNEEEENSEDEEISDEELMKMALTKPEDADVAARRLERKEKRNRPKPEKKIEEGVQEIMQEEGIPIDLDTEGINALTGEPLPTDEFFAAYVMCAPVSALLKFKYKVKFVPGETKKGKAWPVISNYFQSMKAPSEQTQLIKLIPDNYVTEQMPFDVRLQLGAGGQASQNKNKNKGKQKGKK</sequence>
<dbReference type="OMA" id="MFLEFFA"/>
<evidence type="ECO:0000256" key="7">
    <source>
        <dbReference type="SAM" id="MobiDB-lite"/>
    </source>
</evidence>
<dbReference type="KEGG" id="tva:5466925"/>